<dbReference type="Gene3D" id="1.10.132.50">
    <property type="entry name" value="ATP synthase (C/AC39) subunit, domain 3"/>
    <property type="match status" value="1"/>
</dbReference>
<comment type="caution">
    <text evidence="4">The sequence shown here is derived from an EMBL/GenBank/DDBJ whole genome shotgun (WGS) entry which is preliminary data.</text>
</comment>
<protein>
    <submittedName>
        <fullName evidence="4">V/A-type H+-transporting ATPase subunit C</fullName>
    </submittedName>
</protein>
<dbReference type="Gene3D" id="1.20.1690.10">
    <property type="entry name" value="V-type ATP synthase subunit C domain"/>
    <property type="match status" value="2"/>
</dbReference>
<evidence type="ECO:0000313" key="5">
    <source>
        <dbReference type="Proteomes" id="UP001236559"/>
    </source>
</evidence>
<evidence type="ECO:0000256" key="3">
    <source>
        <dbReference type="ARBA" id="ARBA00023065"/>
    </source>
</evidence>
<dbReference type="Pfam" id="PF01992">
    <property type="entry name" value="vATP-synt_AC39"/>
    <property type="match status" value="1"/>
</dbReference>
<dbReference type="InterPro" id="IPR035067">
    <property type="entry name" value="V-type_ATPase_csu/dsu"/>
</dbReference>
<evidence type="ECO:0000256" key="1">
    <source>
        <dbReference type="ARBA" id="ARBA00006709"/>
    </source>
</evidence>
<dbReference type="InterPro" id="IPR036079">
    <property type="entry name" value="ATPase_csu/dsu_sf"/>
</dbReference>
<dbReference type="EMBL" id="JAUSTN010000007">
    <property type="protein sequence ID" value="MDQ0275502.1"/>
    <property type="molecule type" value="Genomic_DNA"/>
</dbReference>
<keyword evidence="2" id="KW-0813">Transport</keyword>
<dbReference type="SUPFAM" id="SSF103486">
    <property type="entry name" value="V-type ATP synthase subunit C"/>
    <property type="match status" value="1"/>
</dbReference>
<name>A0ABU0AW80_9FIRM</name>
<dbReference type="InterPro" id="IPR050873">
    <property type="entry name" value="V-ATPase_V0D/AC39_subunit"/>
</dbReference>
<sequence>MDREKFIQVSSTIRVLEKKLLSKQYMERLIEASNLDETLRYLSDSNYQTYINKLDRIEDYEEALKMENQRFFDELYSVSKDSLPIDLITLKYLYHNLKVLLKEKIQNEDYRDMYIEIGNIRIKTLREDLEKDNRSTSYEELYLICRKAIDIYEETKDPQDIDIYIDKKYFENLNELVEKSGIDLFKKYLLALIDFTNIKTILRLKKQGKDLNFLKKVIIDGGNISKKDYQGYLNKNIDSASPLFRSLDSAKYIARGIEEYEKTDSLSKFELEMDNYLTGLVKESKKITYGPEVVFAYGYAKEIEIKNLRIILISKLNDLSPDFIRERLRETYV</sequence>
<comment type="similarity">
    <text evidence="1">Belongs to the V-ATPase V0D/AC39 subunit family.</text>
</comment>
<proteinExistence type="inferred from homology"/>
<evidence type="ECO:0000256" key="2">
    <source>
        <dbReference type="ARBA" id="ARBA00022448"/>
    </source>
</evidence>
<gene>
    <name evidence="4" type="ORF">J2S72_001529</name>
</gene>
<dbReference type="Proteomes" id="UP001236559">
    <property type="component" value="Unassembled WGS sequence"/>
</dbReference>
<evidence type="ECO:0000313" key="4">
    <source>
        <dbReference type="EMBL" id="MDQ0275502.1"/>
    </source>
</evidence>
<dbReference type="RefSeq" id="WP_307495279.1">
    <property type="nucleotide sequence ID" value="NZ_JAUSTN010000007.1"/>
</dbReference>
<organism evidence="4 5">
    <name type="scientific">Peptoniphilus koenoeneniae</name>
    <dbReference type="NCBI Taxonomy" id="507751"/>
    <lineage>
        <taxon>Bacteria</taxon>
        <taxon>Bacillati</taxon>
        <taxon>Bacillota</taxon>
        <taxon>Tissierellia</taxon>
        <taxon>Tissierellales</taxon>
        <taxon>Peptoniphilaceae</taxon>
        <taxon>Peptoniphilus</taxon>
    </lineage>
</organism>
<reference evidence="4 5" key="1">
    <citation type="submission" date="2023-07" db="EMBL/GenBank/DDBJ databases">
        <title>Genomic Encyclopedia of Type Strains, Phase IV (KMG-IV): sequencing the most valuable type-strain genomes for metagenomic binning, comparative biology and taxonomic classification.</title>
        <authorList>
            <person name="Goeker M."/>
        </authorList>
    </citation>
    <scope>NUCLEOTIDE SEQUENCE [LARGE SCALE GENOMIC DNA]</scope>
    <source>
        <strain evidence="4 5">DSM 22616</strain>
    </source>
</reference>
<keyword evidence="3" id="KW-0406">Ion transport</keyword>
<keyword evidence="5" id="KW-1185">Reference proteome</keyword>
<dbReference type="InterPro" id="IPR044911">
    <property type="entry name" value="V-type_ATPase_csu/dsu_dom_3"/>
</dbReference>
<dbReference type="InterPro" id="IPR002843">
    <property type="entry name" value="ATPase_V0-cplx_csu/dsu"/>
</dbReference>
<dbReference type="NCBIfam" id="NF002266">
    <property type="entry name" value="PRK01198.1-2"/>
    <property type="match status" value="1"/>
</dbReference>
<dbReference type="PANTHER" id="PTHR38682">
    <property type="entry name" value="V-TYPE ATP SYNTHASE SUBUNIT C"/>
    <property type="match status" value="1"/>
</dbReference>
<accession>A0ABU0AW80</accession>
<dbReference type="PANTHER" id="PTHR38682:SF1">
    <property type="entry name" value="V-TYPE ATP SYNTHASE SUBUNIT C"/>
    <property type="match status" value="1"/>
</dbReference>